<reference evidence="2" key="1">
    <citation type="journal article" date="2022" name="Mol. Ecol. Resour.">
        <title>The genomes of chicory, endive, great burdock and yacon provide insights into Asteraceae palaeo-polyploidization history and plant inulin production.</title>
        <authorList>
            <person name="Fan W."/>
            <person name="Wang S."/>
            <person name="Wang H."/>
            <person name="Wang A."/>
            <person name="Jiang F."/>
            <person name="Liu H."/>
            <person name="Zhao H."/>
            <person name="Xu D."/>
            <person name="Zhang Y."/>
        </authorList>
    </citation>
    <scope>NUCLEOTIDE SEQUENCE [LARGE SCALE GENOMIC DNA]</scope>
    <source>
        <strain evidence="2">cv. Yunnan</strain>
    </source>
</reference>
<proteinExistence type="predicted"/>
<evidence type="ECO:0000313" key="1">
    <source>
        <dbReference type="EMBL" id="KAI3812570.1"/>
    </source>
</evidence>
<reference evidence="1 2" key="2">
    <citation type="journal article" date="2022" name="Mol. Ecol. Resour.">
        <title>The genomes of chicory, endive, great burdock and yacon provide insights into Asteraceae paleo-polyploidization history and plant inulin production.</title>
        <authorList>
            <person name="Fan W."/>
            <person name="Wang S."/>
            <person name="Wang H."/>
            <person name="Wang A."/>
            <person name="Jiang F."/>
            <person name="Liu H."/>
            <person name="Zhao H."/>
            <person name="Xu D."/>
            <person name="Zhang Y."/>
        </authorList>
    </citation>
    <scope>NUCLEOTIDE SEQUENCE [LARGE SCALE GENOMIC DNA]</scope>
    <source>
        <strain evidence="2">cv. Yunnan</strain>
        <tissue evidence="1">Leaves</tissue>
    </source>
</reference>
<evidence type="ECO:0000313" key="2">
    <source>
        <dbReference type="Proteomes" id="UP001056120"/>
    </source>
</evidence>
<gene>
    <name evidence="1" type="ORF">L1987_17281</name>
</gene>
<comment type="caution">
    <text evidence="1">The sequence shown here is derived from an EMBL/GenBank/DDBJ whole genome shotgun (WGS) entry which is preliminary data.</text>
</comment>
<name>A0ACB9IYZ2_9ASTR</name>
<protein>
    <submittedName>
        <fullName evidence="1">Uncharacterized protein</fullName>
    </submittedName>
</protein>
<keyword evidence="2" id="KW-1185">Reference proteome</keyword>
<accession>A0ACB9IYZ2</accession>
<sequence length="181" mass="21013">MGNRVRDGYKTNCYGRECRWWYPEKELRSNFLFSFSSFYHNGTNMMAETWNRASGSQYVSKYEPKHGNKHGNKDDSNKHKAESVVVVEEKKELSGGFDANKDVVEGEDDVVTGLEKLRLFGEEPDLWEELLRQNDQLQEDEVLATESIYGENVFVLDNYNGLRSFQWQVNGKQVALQPKKN</sequence>
<dbReference type="Proteomes" id="UP001056120">
    <property type="component" value="Linkage Group LG06"/>
</dbReference>
<organism evidence="1 2">
    <name type="scientific">Smallanthus sonchifolius</name>
    <dbReference type="NCBI Taxonomy" id="185202"/>
    <lineage>
        <taxon>Eukaryota</taxon>
        <taxon>Viridiplantae</taxon>
        <taxon>Streptophyta</taxon>
        <taxon>Embryophyta</taxon>
        <taxon>Tracheophyta</taxon>
        <taxon>Spermatophyta</taxon>
        <taxon>Magnoliopsida</taxon>
        <taxon>eudicotyledons</taxon>
        <taxon>Gunneridae</taxon>
        <taxon>Pentapetalae</taxon>
        <taxon>asterids</taxon>
        <taxon>campanulids</taxon>
        <taxon>Asterales</taxon>
        <taxon>Asteraceae</taxon>
        <taxon>Asteroideae</taxon>
        <taxon>Heliantheae alliance</taxon>
        <taxon>Millerieae</taxon>
        <taxon>Smallanthus</taxon>
    </lineage>
</organism>
<dbReference type="EMBL" id="CM042023">
    <property type="protein sequence ID" value="KAI3812570.1"/>
    <property type="molecule type" value="Genomic_DNA"/>
</dbReference>